<gene>
    <name evidence="14" type="ORF">DEO72_LG10g623</name>
</gene>
<keyword evidence="10 12" id="KW-0406">Ion transport</keyword>
<evidence type="ECO:0000256" key="11">
    <source>
        <dbReference type="ARBA" id="ARBA00023136"/>
    </source>
</evidence>
<feature type="region of interest" description="Disordered" evidence="13">
    <location>
        <begin position="64"/>
        <end position="100"/>
    </location>
</feature>
<sequence length="455" mass="50815">MALSWPHVLQFRSQPFLGHANFVFFSDLTESRSVELPCTGSLTLLRRCKISGQSPAALKPVKCLSRSTEEKQSDAETALSDSEEVVDEPDDRNRTSVPANGRVGSQRIATAFSGDSLSLGVREPVYEVVEVKSNGKVSTRKINRRQLLKSSGLRPRDIRSVDPSLFMTNSMPALLVREYAILLNLGSLRAIAMQDCVLIFDNNRIGGKAFLETLLPRLNPKNSNGGPSMPFEIEVVEAALLSRIQRLEQRLMDLEPRVQALLEALPNRLTGDILEQLRTSKQTLVELGSKAGALRQMLLDLLEDPHEIRRICIMGRNCTLNKGNNNMECSVPFEKQNAEEEEEEIEMLLENYLQRCESCHGQAERLLDSAREMEDSIAVNLSSRRLEVSRVELLLQVGTFCVAVGALVAGIFGMNLKSYLEEHVLAFWLTTAGIIVGGIIAFFLMYSYLRARKIF</sequence>
<keyword evidence="3 12" id="KW-0813">Transport</keyword>
<feature type="transmembrane region" description="Helical" evidence="12">
    <location>
        <begin position="425"/>
        <end position="449"/>
    </location>
</feature>
<dbReference type="FunFam" id="1.20.58.340:FF:000013">
    <property type="entry name" value="Magnesium transporter MRS2-11, chloroplastic"/>
    <property type="match status" value="1"/>
</dbReference>
<dbReference type="OrthoDB" id="10251508at2759"/>
<evidence type="ECO:0000256" key="1">
    <source>
        <dbReference type="ARBA" id="ARBA00004508"/>
    </source>
</evidence>
<keyword evidence="5" id="KW-0934">Plastid</keyword>
<dbReference type="Gene3D" id="1.20.58.340">
    <property type="entry name" value="Magnesium transport protein CorA, transmembrane region"/>
    <property type="match status" value="1"/>
</dbReference>
<keyword evidence="4" id="KW-0150">Chloroplast</keyword>
<evidence type="ECO:0000256" key="4">
    <source>
        <dbReference type="ARBA" id="ARBA00022528"/>
    </source>
</evidence>
<evidence type="ECO:0000256" key="6">
    <source>
        <dbReference type="ARBA" id="ARBA00022692"/>
    </source>
</evidence>
<comment type="subcellular location">
    <subcellularLocation>
        <location evidence="12">Membrane</location>
        <topology evidence="12">Multi-pass membrane protein</topology>
    </subcellularLocation>
    <subcellularLocation>
        <location evidence="1">Plastid</location>
        <location evidence="1">Chloroplast membrane</location>
        <topology evidence="1">Multi-pass membrane protein</topology>
    </subcellularLocation>
</comment>
<dbReference type="GO" id="GO:0010027">
    <property type="term" value="P:thylakoid membrane organization"/>
    <property type="evidence" value="ECO:0007669"/>
    <property type="project" value="EnsemblPlants"/>
</dbReference>
<evidence type="ECO:0000256" key="13">
    <source>
        <dbReference type="SAM" id="MobiDB-lite"/>
    </source>
</evidence>
<evidence type="ECO:0000256" key="10">
    <source>
        <dbReference type="ARBA" id="ARBA00023065"/>
    </source>
</evidence>
<dbReference type="AlphaFoldDB" id="A0A4D6N9E2"/>
<dbReference type="Gramene" id="Vigun05g241700.6.v1.2">
    <property type="protein sequence ID" value="Vigun05g241700.6.v1.2"/>
    <property type="gene ID" value="Vigun05g241700.v1.2"/>
</dbReference>
<evidence type="ECO:0000313" key="14">
    <source>
        <dbReference type="EMBL" id="QCE09404.1"/>
    </source>
</evidence>
<dbReference type="PANTHER" id="PTHR13890">
    <property type="entry name" value="RNA SPLICING PROTEIN MRS2, MITOCHONDRIAL"/>
    <property type="match status" value="1"/>
</dbReference>
<feature type="compositionally biased region" description="Acidic residues" evidence="13">
    <location>
        <begin position="81"/>
        <end position="90"/>
    </location>
</feature>
<evidence type="ECO:0000256" key="12">
    <source>
        <dbReference type="RuleBase" id="RU366041"/>
    </source>
</evidence>
<dbReference type="InterPro" id="IPR039204">
    <property type="entry name" value="MRS2-like"/>
</dbReference>
<keyword evidence="8" id="KW-0809">Transit peptide</keyword>
<dbReference type="Pfam" id="PF22099">
    <property type="entry name" value="MRS2-like"/>
    <property type="match status" value="1"/>
</dbReference>
<evidence type="ECO:0000256" key="3">
    <source>
        <dbReference type="ARBA" id="ARBA00022448"/>
    </source>
</evidence>
<feature type="transmembrane region" description="Helical" evidence="12">
    <location>
        <begin position="393"/>
        <end position="413"/>
    </location>
</feature>
<dbReference type="Gene3D" id="2.40.128.330">
    <property type="match status" value="1"/>
</dbReference>
<evidence type="ECO:0000256" key="9">
    <source>
        <dbReference type="ARBA" id="ARBA00022989"/>
    </source>
</evidence>
<evidence type="ECO:0000256" key="8">
    <source>
        <dbReference type="ARBA" id="ARBA00022946"/>
    </source>
</evidence>
<dbReference type="Gramene" id="Vigun05g241700.4.v1.2">
    <property type="protein sequence ID" value="Vigun05g241700.4.v1.2"/>
    <property type="gene ID" value="Vigun05g241700.v1.2"/>
</dbReference>
<evidence type="ECO:0000256" key="7">
    <source>
        <dbReference type="ARBA" id="ARBA00022842"/>
    </source>
</evidence>
<dbReference type="EMBL" id="CP039354">
    <property type="protein sequence ID" value="QCE09404.1"/>
    <property type="molecule type" value="Genomic_DNA"/>
</dbReference>
<name>A0A4D6N9E2_VIGUN</name>
<keyword evidence="11 12" id="KW-0472">Membrane</keyword>
<dbReference type="GO" id="GO:0031969">
    <property type="term" value="C:chloroplast membrane"/>
    <property type="evidence" value="ECO:0007669"/>
    <property type="project" value="UniProtKB-SubCell"/>
</dbReference>
<dbReference type="GO" id="GO:0010117">
    <property type="term" value="P:photoprotection"/>
    <property type="evidence" value="ECO:0007669"/>
    <property type="project" value="EnsemblPlants"/>
</dbReference>
<proteinExistence type="inferred from homology"/>
<reference evidence="14 15" key="1">
    <citation type="submission" date="2019-04" db="EMBL/GenBank/DDBJ databases">
        <title>An improved genome assembly and genetic linkage map for asparagus bean, Vigna unguiculata ssp. sesquipedialis.</title>
        <authorList>
            <person name="Xia Q."/>
            <person name="Zhang R."/>
            <person name="Dong Y."/>
        </authorList>
    </citation>
    <scope>NUCLEOTIDE SEQUENCE [LARGE SCALE GENOMIC DNA]</scope>
    <source>
        <tissue evidence="14">Leaf</tissue>
    </source>
</reference>
<dbReference type="Proteomes" id="UP000501690">
    <property type="component" value="Linkage Group LG10"/>
</dbReference>
<evidence type="ECO:0000313" key="15">
    <source>
        <dbReference type="Proteomes" id="UP000501690"/>
    </source>
</evidence>
<dbReference type="Gramene" id="Vigun05g241700.5.v1.2">
    <property type="protein sequence ID" value="Vigun05g241700.5.v1.2"/>
    <property type="gene ID" value="Vigun05g241700.v1.2"/>
</dbReference>
<accession>A0A4D6N9E2</accession>
<comment type="function">
    <text evidence="12">Magnesium transporter that may mediate the influx of magnesium.</text>
</comment>
<dbReference type="CDD" id="cd12823">
    <property type="entry name" value="Mrs2_Mfm1p-like"/>
    <property type="match status" value="1"/>
</dbReference>
<comment type="similarity">
    <text evidence="2 12">Belongs to the CorA metal ion transporter (MIT) (TC 1.A.35.5) family.</text>
</comment>
<dbReference type="PANTHER" id="PTHR13890:SF0">
    <property type="entry name" value="MAGNESIUM TRANSPORTER MRS2 HOMOLOG, MITOCHONDRIAL"/>
    <property type="match status" value="1"/>
</dbReference>
<evidence type="ECO:0000256" key="5">
    <source>
        <dbReference type="ARBA" id="ARBA00022640"/>
    </source>
</evidence>
<keyword evidence="15" id="KW-1185">Reference proteome</keyword>
<keyword evidence="9 12" id="KW-1133">Transmembrane helix</keyword>
<keyword evidence="7 12" id="KW-0460">Magnesium</keyword>
<protein>
    <recommendedName>
        <fullName evidence="12">Magnesium transporter</fullName>
    </recommendedName>
</protein>
<dbReference type="GO" id="GO:0010960">
    <property type="term" value="P:magnesium ion homeostasis"/>
    <property type="evidence" value="ECO:0007669"/>
    <property type="project" value="EnsemblPlants"/>
</dbReference>
<organism evidence="14 15">
    <name type="scientific">Vigna unguiculata</name>
    <name type="common">Cowpea</name>
    <dbReference type="NCBI Taxonomy" id="3917"/>
    <lineage>
        <taxon>Eukaryota</taxon>
        <taxon>Viridiplantae</taxon>
        <taxon>Streptophyta</taxon>
        <taxon>Embryophyta</taxon>
        <taxon>Tracheophyta</taxon>
        <taxon>Spermatophyta</taxon>
        <taxon>Magnoliopsida</taxon>
        <taxon>eudicotyledons</taxon>
        <taxon>Gunneridae</taxon>
        <taxon>Pentapetalae</taxon>
        <taxon>rosids</taxon>
        <taxon>fabids</taxon>
        <taxon>Fabales</taxon>
        <taxon>Fabaceae</taxon>
        <taxon>Papilionoideae</taxon>
        <taxon>50 kb inversion clade</taxon>
        <taxon>NPAAA clade</taxon>
        <taxon>indigoferoid/millettioid clade</taxon>
        <taxon>Phaseoleae</taxon>
        <taxon>Vigna</taxon>
    </lineage>
</organism>
<dbReference type="GO" id="GO:0015095">
    <property type="term" value="F:magnesium ion transmembrane transporter activity"/>
    <property type="evidence" value="ECO:0007669"/>
    <property type="project" value="EnsemblPlants"/>
</dbReference>
<dbReference type="FunFam" id="2.40.128.330:FF:000004">
    <property type="entry name" value="Magnesium transporter MRS2-11, chloroplastic"/>
    <property type="match status" value="1"/>
</dbReference>
<keyword evidence="6 12" id="KW-0812">Transmembrane</keyword>
<evidence type="ECO:0000256" key="2">
    <source>
        <dbReference type="ARBA" id="ARBA00007535"/>
    </source>
</evidence>